<keyword evidence="5" id="KW-0560">Oxidoreductase</keyword>
<evidence type="ECO:0000256" key="7">
    <source>
        <dbReference type="ARBA" id="ARBA00023014"/>
    </source>
</evidence>
<dbReference type="InterPro" id="IPR017938">
    <property type="entry name" value="Riboflavin_synthase-like_b-brl"/>
</dbReference>
<dbReference type="PANTHER" id="PTHR47354:SF1">
    <property type="entry name" value="CARNITINE MONOOXYGENASE REDUCTASE SUBUNIT"/>
    <property type="match status" value="1"/>
</dbReference>
<dbReference type="PROSITE" id="PS51085">
    <property type="entry name" value="2FE2S_FER_2"/>
    <property type="match status" value="1"/>
</dbReference>
<dbReference type="AlphaFoldDB" id="A0A255DGT5"/>
<proteinExistence type="predicted"/>
<evidence type="ECO:0000256" key="5">
    <source>
        <dbReference type="ARBA" id="ARBA00023002"/>
    </source>
</evidence>
<dbReference type="SUPFAM" id="SSF54292">
    <property type="entry name" value="2Fe-2S ferredoxin-like"/>
    <property type="match status" value="1"/>
</dbReference>
<dbReference type="EMBL" id="NOZR01000023">
    <property type="protein sequence ID" value="OYN76172.1"/>
    <property type="molecule type" value="Genomic_DNA"/>
</dbReference>
<dbReference type="Gene3D" id="3.40.50.80">
    <property type="entry name" value="Nucleotide-binding domain of ferredoxin-NADP reductase (FNR) module"/>
    <property type="match status" value="1"/>
</dbReference>
<keyword evidence="7" id="KW-0411">Iron-sulfur</keyword>
<feature type="domain" description="FAD-binding FR-type" evidence="9">
    <location>
        <begin position="1"/>
        <end position="100"/>
    </location>
</feature>
<dbReference type="GO" id="GO:0046872">
    <property type="term" value="F:metal ion binding"/>
    <property type="evidence" value="ECO:0007669"/>
    <property type="project" value="UniProtKB-KW"/>
</dbReference>
<evidence type="ECO:0000259" key="8">
    <source>
        <dbReference type="PROSITE" id="PS51085"/>
    </source>
</evidence>
<dbReference type="PANTHER" id="PTHR47354">
    <property type="entry name" value="NADH OXIDOREDUCTASE HCR"/>
    <property type="match status" value="1"/>
</dbReference>
<protein>
    <recommendedName>
        <fullName evidence="12">Oxidoreductase</fullName>
    </recommendedName>
</protein>
<organism evidence="10 11">
    <name type="scientific">Mycolicibacterium sphagni</name>
    <dbReference type="NCBI Taxonomy" id="1786"/>
    <lineage>
        <taxon>Bacteria</taxon>
        <taxon>Bacillati</taxon>
        <taxon>Actinomycetota</taxon>
        <taxon>Actinomycetes</taxon>
        <taxon>Mycobacteriales</taxon>
        <taxon>Mycobacteriaceae</taxon>
        <taxon>Mycolicibacterium</taxon>
    </lineage>
</organism>
<keyword evidence="3" id="KW-0001">2Fe-2S</keyword>
<comment type="caution">
    <text evidence="10">The sequence shown here is derived from an EMBL/GenBank/DDBJ whole genome shotgun (WGS) entry which is preliminary data.</text>
</comment>
<evidence type="ECO:0000313" key="11">
    <source>
        <dbReference type="Proteomes" id="UP000216063"/>
    </source>
</evidence>
<dbReference type="InterPro" id="IPR001041">
    <property type="entry name" value="2Fe-2S_ferredoxin-type"/>
</dbReference>
<feature type="domain" description="2Fe-2S ferredoxin-type" evidence="8">
    <location>
        <begin position="230"/>
        <end position="315"/>
    </location>
</feature>
<evidence type="ECO:0000256" key="2">
    <source>
        <dbReference type="ARBA" id="ARBA00022630"/>
    </source>
</evidence>
<dbReference type="PROSITE" id="PS51384">
    <property type="entry name" value="FAD_FR"/>
    <property type="match status" value="1"/>
</dbReference>
<keyword evidence="11" id="KW-1185">Reference proteome</keyword>
<evidence type="ECO:0000256" key="4">
    <source>
        <dbReference type="ARBA" id="ARBA00022723"/>
    </source>
</evidence>
<dbReference type="Pfam" id="PF00175">
    <property type="entry name" value="NAD_binding_1"/>
    <property type="match status" value="1"/>
</dbReference>
<evidence type="ECO:0000259" key="9">
    <source>
        <dbReference type="PROSITE" id="PS51384"/>
    </source>
</evidence>
<name>A0A255DGT5_9MYCO</name>
<keyword evidence="6" id="KW-0408">Iron</keyword>
<evidence type="ECO:0008006" key="12">
    <source>
        <dbReference type="Google" id="ProtNLM"/>
    </source>
</evidence>
<dbReference type="SUPFAM" id="SSF63380">
    <property type="entry name" value="Riboflavin synthase domain-like"/>
    <property type="match status" value="1"/>
</dbReference>
<evidence type="ECO:0000256" key="3">
    <source>
        <dbReference type="ARBA" id="ARBA00022714"/>
    </source>
</evidence>
<dbReference type="InterPro" id="IPR036010">
    <property type="entry name" value="2Fe-2S_ferredoxin-like_sf"/>
</dbReference>
<dbReference type="OrthoDB" id="502624at2"/>
<dbReference type="Pfam" id="PF00111">
    <property type="entry name" value="Fer2"/>
    <property type="match status" value="1"/>
</dbReference>
<dbReference type="InterPro" id="IPR050415">
    <property type="entry name" value="MRET"/>
</dbReference>
<dbReference type="InterPro" id="IPR017927">
    <property type="entry name" value="FAD-bd_FR_type"/>
</dbReference>
<evidence type="ECO:0000256" key="1">
    <source>
        <dbReference type="ARBA" id="ARBA00001974"/>
    </source>
</evidence>
<reference evidence="10 11" key="1">
    <citation type="submission" date="2017-07" db="EMBL/GenBank/DDBJ databases">
        <title>The new phylogeny of genus Mycobacterium.</title>
        <authorList>
            <person name="Tortoli E."/>
            <person name="Trovato A."/>
            <person name="Cirillo D.M."/>
        </authorList>
    </citation>
    <scope>NUCLEOTIDE SEQUENCE [LARGE SCALE GENOMIC DNA]</scope>
    <source>
        <strain evidence="10 11">ATCC 33027</strain>
    </source>
</reference>
<keyword evidence="2" id="KW-0285">Flavoprotein</keyword>
<dbReference type="CDD" id="cd00207">
    <property type="entry name" value="fer2"/>
    <property type="match status" value="1"/>
</dbReference>
<comment type="cofactor">
    <cofactor evidence="1">
        <name>FAD</name>
        <dbReference type="ChEBI" id="CHEBI:57692"/>
    </cofactor>
</comment>
<gene>
    <name evidence="10" type="ORF">CG716_22755</name>
</gene>
<dbReference type="PRINTS" id="PR00409">
    <property type="entry name" value="PHDIOXRDTASE"/>
</dbReference>
<dbReference type="SUPFAM" id="SSF52343">
    <property type="entry name" value="Ferredoxin reductase-like, C-terminal NADP-linked domain"/>
    <property type="match status" value="1"/>
</dbReference>
<evidence type="ECO:0000313" key="10">
    <source>
        <dbReference type="EMBL" id="OYN76172.1"/>
    </source>
</evidence>
<accession>A0A255DGT5</accession>
<dbReference type="Proteomes" id="UP000216063">
    <property type="component" value="Unassembled WGS sequence"/>
</dbReference>
<dbReference type="InterPro" id="IPR001433">
    <property type="entry name" value="OxRdtase_FAD/NAD-bd"/>
</dbReference>
<dbReference type="InterPro" id="IPR006058">
    <property type="entry name" value="2Fe2S_fd_BS"/>
</dbReference>
<dbReference type="GO" id="GO:0016491">
    <property type="term" value="F:oxidoreductase activity"/>
    <property type="evidence" value="ECO:0007669"/>
    <property type="project" value="UniProtKB-KW"/>
</dbReference>
<evidence type="ECO:0000256" key="6">
    <source>
        <dbReference type="ARBA" id="ARBA00023004"/>
    </source>
</evidence>
<dbReference type="InterPro" id="IPR012675">
    <property type="entry name" value="Beta-grasp_dom_sf"/>
</dbReference>
<sequence length="315" mass="34831">MDLVVTKTEHETDEIRSLYLEPTDGAVLQPWSAGAHVHGELPSGLIRQYSLSNDPVNLTQYRISVLLEKSGRGGSAEIHKTVREGDTLWVGGPSNLFPLVEAPGYLFIAGGIGITPILPMIRMAQRARRDWRLVYGGRTLKSLAFIRELGEMVGGNIVYVPQDEQGFPDIHGEIMDISETWKIYACGPPGLLSATERECARAGRTESLRLERFVADPEAEHVSRMDDSAFEVKLHRSGTTISVPADRSILAAVREVRPEVQFDCQVGFCGTCETRVLDGVVDHRDKVLDEDERATNTTMMICVSRAKSARLVLDI</sequence>
<dbReference type="CDD" id="cd06185">
    <property type="entry name" value="PDR_like"/>
    <property type="match status" value="1"/>
</dbReference>
<dbReference type="Gene3D" id="3.10.20.30">
    <property type="match status" value="1"/>
</dbReference>
<dbReference type="InterPro" id="IPR039261">
    <property type="entry name" value="FNR_nucleotide-bd"/>
</dbReference>
<dbReference type="PROSITE" id="PS00197">
    <property type="entry name" value="2FE2S_FER_1"/>
    <property type="match status" value="1"/>
</dbReference>
<dbReference type="Gene3D" id="2.40.30.10">
    <property type="entry name" value="Translation factors"/>
    <property type="match status" value="1"/>
</dbReference>
<dbReference type="GO" id="GO:0051537">
    <property type="term" value="F:2 iron, 2 sulfur cluster binding"/>
    <property type="evidence" value="ECO:0007669"/>
    <property type="project" value="UniProtKB-KW"/>
</dbReference>
<keyword evidence="4" id="KW-0479">Metal-binding</keyword>